<dbReference type="AlphaFoldDB" id="D0CCW8"/>
<dbReference type="PIRSF" id="PIRSF000166">
    <property type="entry name" value="Coproporphyri_ox"/>
    <property type="match status" value="1"/>
</dbReference>
<dbReference type="GO" id="GO:0005737">
    <property type="term" value="C:cytoplasm"/>
    <property type="evidence" value="ECO:0007669"/>
    <property type="project" value="TreeGrafter"/>
</dbReference>
<dbReference type="PROSITE" id="PS01021">
    <property type="entry name" value="COPROGEN_OXIDASE"/>
    <property type="match status" value="1"/>
</dbReference>
<keyword evidence="7" id="KW-0627">Porphyrin biosynthesis</keyword>
<evidence type="ECO:0000313" key="8">
    <source>
        <dbReference type="EMBL" id="EEX02905.1"/>
    </source>
</evidence>
<dbReference type="InterPro" id="IPR001260">
    <property type="entry name" value="Coprogen_oxidase_aer"/>
</dbReference>
<evidence type="ECO:0000313" key="9">
    <source>
        <dbReference type="Proteomes" id="UP000005740"/>
    </source>
</evidence>
<dbReference type="PANTHER" id="PTHR10755">
    <property type="entry name" value="COPROPORPHYRINOGEN III OXIDASE, MITOCHONDRIAL"/>
    <property type="match status" value="1"/>
</dbReference>
<evidence type="ECO:0000256" key="3">
    <source>
        <dbReference type="ARBA" id="ARBA00011738"/>
    </source>
</evidence>
<dbReference type="InterPro" id="IPR018375">
    <property type="entry name" value="Coprogen_oxidase_CS"/>
</dbReference>
<keyword evidence="6" id="KW-0350">Heme biosynthesis</keyword>
<dbReference type="InterPro" id="IPR036406">
    <property type="entry name" value="Coprogen_oxidase_aer_sf"/>
</dbReference>
<dbReference type="Gene3D" id="3.40.1500.10">
    <property type="entry name" value="Coproporphyrinogen III oxidase, aerobic"/>
    <property type="match status" value="1"/>
</dbReference>
<sequence length="334" mass="38393">MDLCFDVSNLFRSSLRVIMQHPTSTDIQRVREFLLDLQARICAGLEQQEKAGGGTAEFIIDDWERPEGGGGRSRVLQNGTVIEKGGVMFSHINISKLPASATERHPQIAGAKAQALGVSLVIHPKNPNIPTSHANVRLFVAEREGQDPIWWFGGGFDLTPFYPDDQDVLNWHQAAYDLCKPFGDNVYAEHKKWCDDYFYLKHRDEQRGVGGLFFDDLNCWDFETCFKYIQAVGNGYLNAILPIFEKHREQPYTEAQREFQLYRRGRYVEYNLVYDRGTLFGLQTGGRIESILVSLPNLAAWSYRPEWDEDSPEKRLTDYYLKPRDWLGLEEKVA</sequence>
<gene>
    <name evidence="8" type="primary">hemF</name>
    <name evidence="8" type="ORF">HMPREF0010_02598</name>
</gene>
<dbReference type="Proteomes" id="UP000005740">
    <property type="component" value="Unassembled WGS sequence"/>
</dbReference>
<comment type="pathway">
    <text evidence="1">Porphyrin-containing compound metabolism; protoporphyrin-IX biosynthesis; protoporphyrinogen-IX from coproporphyrinogen-III (O2 route): step 1/1.</text>
</comment>
<dbReference type="Pfam" id="PF01218">
    <property type="entry name" value="Coprogen_oxidas"/>
    <property type="match status" value="1"/>
</dbReference>
<evidence type="ECO:0000256" key="2">
    <source>
        <dbReference type="ARBA" id="ARBA00010644"/>
    </source>
</evidence>
<comment type="similarity">
    <text evidence="2">Belongs to the aerobic coproporphyrinogen-III oxidase family.</text>
</comment>
<dbReference type="PRINTS" id="PR00073">
    <property type="entry name" value="COPRGNOXDASE"/>
</dbReference>
<dbReference type="EC" id="1.3.3.3" evidence="4"/>
<evidence type="ECO:0000256" key="1">
    <source>
        <dbReference type="ARBA" id="ARBA00005168"/>
    </source>
</evidence>
<keyword evidence="5 8" id="KW-0560">Oxidoreductase</keyword>
<proteinExistence type="inferred from homology"/>
<dbReference type="PANTHER" id="PTHR10755:SF0">
    <property type="entry name" value="OXYGEN-DEPENDENT COPROPORPHYRINOGEN-III OXIDASE, MITOCHONDRIAL"/>
    <property type="match status" value="1"/>
</dbReference>
<dbReference type="EMBL" id="GG704576">
    <property type="protein sequence ID" value="EEX02905.1"/>
    <property type="molecule type" value="Genomic_DNA"/>
</dbReference>
<comment type="subunit">
    <text evidence="3">Homodimer.</text>
</comment>
<reference evidence="9" key="1">
    <citation type="journal article" date="2012" name="PLoS ONE">
        <title>The success of Acinetobacter species; genetic, metabolic and virulence attributes.</title>
        <authorList>
            <person name="Peleg A.Y."/>
            <person name="de Breij A."/>
            <person name="Adams M.D."/>
            <person name="Cerqueira G.M."/>
            <person name="Mocali S."/>
            <person name="Galardini M."/>
            <person name="Nibbering P.H."/>
            <person name="Earl A.M."/>
            <person name="Ward D.V."/>
            <person name="Paterson D.L."/>
            <person name="Seifert H."/>
            <person name="Dijkshoorn L."/>
        </authorList>
    </citation>
    <scope>NUCLEOTIDE SEQUENCE [LARGE SCALE GENOMIC DNA]</scope>
    <source>
        <strain evidence="9">ATCC 19606 / DSM 30007 / JCM 6841 / CCUG 19606 / CIP 70.34 / NBRC 109757 / NCIMB 12457 / NCTC 12156 / 81</strain>
    </source>
</reference>
<protein>
    <recommendedName>
        <fullName evidence="4">coproporphyrinogen oxidase</fullName>
        <ecNumber evidence="4">1.3.3.3</ecNumber>
    </recommendedName>
</protein>
<evidence type="ECO:0000256" key="5">
    <source>
        <dbReference type="ARBA" id="ARBA00023002"/>
    </source>
</evidence>
<evidence type="ECO:0000256" key="6">
    <source>
        <dbReference type="ARBA" id="ARBA00023133"/>
    </source>
</evidence>
<name>D0CCW8_ACIB2</name>
<organism evidence="8 9">
    <name type="scientific">Acinetobacter baumannii (strain ATCC 19606 / DSM 30007 / JCM 6841 / CCUG 19606 / CIP 70.34 / NBRC 109757 / NCIMB 12457 / NCTC 12156 / 81)</name>
    <dbReference type="NCBI Taxonomy" id="575584"/>
    <lineage>
        <taxon>Bacteria</taxon>
        <taxon>Pseudomonadati</taxon>
        <taxon>Pseudomonadota</taxon>
        <taxon>Gammaproteobacteria</taxon>
        <taxon>Moraxellales</taxon>
        <taxon>Moraxellaceae</taxon>
        <taxon>Acinetobacter</taxon>
        <taxon>Acinetobacter calcoaceticus/baumannii complex</taxon>
    </lineage>
</organism>
<dbReference type="GO" id="GO:0004109">
    <property type="term" value="F:coproporphyrinogen oxidase activity"/>
    <property type="evidence" value="ECO:0007669"/>
    <property type="project" value="UniProtKB-EC"/>
</dbReference>
<accession>D0CCW8</accession>
<dbReference type="NCBIfam" id="NF003727">
    <property type="entry name" value="PRK05330.1"/>
    <property type="match status" value="1"/>
</dbReference>
<dbReference type="SUPFAM" id="SSF102886">
    <property type="entry name" value="Coproporphyrinogen III oxidase"/>
    <property type="match status" value="1"/>
</dbReference>
<evidence type="ECO:0000256" key="7">
    <source>
        <dbReference type="ARBA" id="ARBA00023244"/>
    </source>
</evidence>
<dbReference type="GO" id="GO:0006782">
    <property type="term" value="P:protoporphyrinogen IX biosynthetic process"/>
    <property type="evidence" value="ECO:0007669"/>
    <property type="project" value="TreeGrafter"/>
</dbReference>
<evidence type="ECO:0000256" key="4">
    <source>
        <dbReference type="ARBA" id="ARBA00012869"/>
    </source>
</evidence>